<sequence length="106" mass="11818">MGEITLEELEAPKHRPDPEDALVVMQGWLHAPSDWDGTRLERLWNDKHGRSRLGVGLCIANSPRRHFVVSNVPYDVELVRAELESLIAELEAGPDEVDPEPEAATA</sequence>
<dbReference type="RefSeq" id="WP_272460400.1">
    <property type="nucleotide sequence ID" value="NZ_JAPFQL010000003.1"/>
</dbReference>
<keyword evidence="2" id="KW-1185">Reference proteome</keyword>
<evidence type="ECO:0000313" key="2">
    <source>
        <dbReference type="Proteomes" id="UP001150259"/>
    </source>
</evidence>
<evidence type="ECO:0000313" key="1">
    <source>
        <dbReference type="EMBL" id="MDC5695854.1"/>
    </source>
</evidence>
<protein>
    <submittedName>
        <fullName evidence="1">Uncharacterized protein</fullName>
    </submittedName>
</protein>
<comment type="caution">
    <text evidence="1">The sequence shown here is derived from an EMBL/GenBank/DDBJ whole genome shotgun (WGS) entry which is preliminary data.</text>
</comment>
<gene>
    <name evidence="1" type="ORF">OO014_01180</name>
</gene>
<organism evidence="1 2">
    <name type="scientific">Intrasporangium calvum</name>
    <dbReference type="NCBI Taxonomy" id="53358"/>
    <lineage>
        <taxon>Bacteria</taxon>
        <taxon>Bacillati</taxon>
        <taxon>Actinomycetota</taxon>
        <taxon>Actinomycetes</taxon>
        <taxon>Micrococcales</taxon>
        <taxon>Intrasporangiaceae</taxon>
        <taxon>Intrasporangium</taxon>
    </lineage>
</organism>
<proteinExistence type="predicted"/>
<name>A0ABT5GCB1_9MICO</name>
<accession>A0ABT5GCB1</accession>
<dbReference type="EMBL" id="JAPFQL010000003">
    <property type="protein sequence ID" value="MDC5695854.1"/>
    <property type="molecule type" value="Genomic_DNA"/>
</dbReference>
<reference evidence="1 2" key="1">
    <citation type="submission" date="2022-11" db="EMBL/GenBank/DDBJ databases">
        <title>Anaerobic phenanthrene biodegradation by a DNRA strain PheN6.</title>
        <authorList>
            <person name="Zhang Z."/>
        </authorList>
    </citation>
    <scope>NUCLEOTIDE SEQUENCE [LARGE SCALE GENOMIC DNA]</scope>
    <source>
        <strain evidence="1 2">PheN6</strain>
    </source>
</reference>
<dbReference type="Proteomes" id="UP001150259">
    <property type="component" value="Unassembled WGS sequence"/>
</dbReference>